<protein>
    <submittedName>
        <fullName evidence="6">LSU ribosomal protein L23p (L23Ae)</fullName>
    </submittedName>
</protein>
<organism evidence="6">
    <name type="scientific">hydrothermal vent metagenome</name>
    <dbReference type="NCBI Taxonomy" id="652676"/>
    <lineage>
        <taxon>unclassified sequences</taxon>
        <taxon>metagenomes</taxon>
        <taxon>ecological metagenomes</taxon>
    </lineage>
</organism>
<keyword evidence="5" id="KW-0687">Ribonucleoprotein</keyword>
<evidence type="ECO:0000313" key="6">
    <source>
        <dbReference type="EMBL" id="VAV97822.1"/>
    </source>
</evidence>
<keyword evidence="2" id="KW-0699">rRNA-binding</keyword>
<dbReference type="NCBIfam" id="NF004360">
    <property type="entry name" value="PRK05738.1-5"/>
    <property type="match status" value="1"/>
</dbReference>
<dbReference type="Pfam" id="PF00276">
    <property type="entry name" value="Ribosomal_L23"/>
    <property type="match status" value="1"/>
</dbReference>
<dbReference type="AlphaFoldDB" id="A0A3B0S244"/>
<evidence type="ECO:0000256" key="5">
    <source>
        <dbReference type="ARBA" id="ARBA00023274"/>
    </source>
</evidence>
<dbReference type="GO" id="GO:0006412">
    <property type="term" value="P:translation"/>
    <property type="evidence" value="ECO:0007669"/>
    <property type="project" value="InterPro"/>
</dbReference>
<evidence type="ECO:0000256" key="4">
    <source>
        <dbReference type="ARBA" id="ARBA00022980"/>
    </source>
</evidence>
<dbReference type="FunFam" id="3.30.70.330:FF:000001">
    <property type="entry name" value="50S ribosomal protein L23"/>
    <property type="match status" value="1"/>
</dbReference>
<dbReference type="InterPro" id="IPR012678">
    <property type="entry name" value="Ribosomal_uL23/eL15/eS24_sf"/>
</dbReference>
<dbReference type="InterPro" id="IPR013025">
    <property type="entry name" value="Ribosomal_uL23-like"/>
</dbReference>
<gene>
    <name evidence="6" type="ORF">MNBD_ALPHA02-1876</name>
</gene>
<comment type="similarity">
    <text evidence="1">Belongs to the universal ribosomal protein uL23 family.</text>
</comment>
<evidence type="ECO:0000256" key="2">
    <source>
        <dbReference type="ARBA" id="ARBA00022730"/>
    </source>
</evidence>
<keyword evidence="3" id="KW-0694">RNA-binding</keyword>
<dbReference type="Gene3D" id="3.30.70.330">
    <property type="match status" value="1"/>
</dbReference>
<proteinExistence type="inferred from homology"/>
<dbReference type="InterPro" id="IPR012677">
    <property type="entry name" value="Nucleotide-bd_a/b_plait_sf"/>
</dbReference>
<dbReference type="HAMAP" id="MF_01369_B">
    <property type="entry name" value="Ribosomal_uL23_B"/>
    <property type="match status" value="1"/>
</dbReference>
<dbReference type="GO" id="GO:0019843">
    <property type="term" value="F:rRNA binding"/>
    <property type="evidence" value="ECO:0007669"/>
    <property type="project" value="UniProtKB-KW"/>
</dbReference>
<dbReference type="EMBL" id="UOED01000121">
    <property type="protein sequence ID" value="VAV97822.1"/>
    <property type="molecule type" value="Genomic_DNA"/>
</dbReference>
<evidence type="ECO:0000256" key="3">
    <source>
        <dbReference type="ARBA" id="ARBA00022884"/>
    </source>
</evidence>
<dbReference type="PANTHER" id="PTHR11620">
    <property type="entry name" value="60S RIBOSOMAL PROTEIN L23A"/>
    <property type="match status" value="1"/>
</dbReference>
<dbReference type="SUPFAM" id="SSF54189">
    <property type="entry name" value="Ribosomal proteins S24e, L23 and L15e"/>
    <property type="match status" value="1"/>
</dbReference>
<reference evidence="6" key="1">
    <citation type="submission" date="2018-06" db="EMBL/GenBank/DDBJ databases">
        <authorList>
            <person name="Zhirakovskaya E."/>
        </authorList>
    </citation>
    <scope>NUCLEOTIDE SEQUENCE</scope>
</reference>
<dbReference type="GO" id="GO:0003735">
    <property type="term" value="F:structural constituent of ribosome"/>
    <property type="evidence" value="ECO:0007669"/>
    <property type="project" value="InterPro"/>
</dbReference>
<name>A0A3B0S244_9ZZZZ</name>
<dbReference type="NCBIfam" id="NF004359">
    <property type="entry name" value="PRK05738.1-3"/>
    <property type="match status" value="1"/>
</dbReference>
<dbReference type="GO" id="GO:0005840">
    <property type="term" value="C:ribosome"/>
    <property type="evidence" value="ECO:0007669"/>
    <property type="project" value="UniProtKB-KW"/>
</dbReference>
<evidence type="ECO:0000256" key="1">
    <source>
        <dbReference type="ARBA" id="ARBA00006700"/>
    </source>
</evidence>
<dbReference type="GO" id="GO:1990904">
    <property type="term" value="C:ribonucleoprotein complex"/>
    <property type="evidence" value="ECO:0007669"/>
    <property type="project" value="UniProtKB-KW"/>
</dbReference>
<dbReference type="NCBIfam" id="NF004363">
    <property type="entry name" value="PRK05738.2-4"/>
    <property type="match status" value="1"/>
</dbReference>
<accession>A0A3B0S244</accession>
<sequence>MTDIKHYDVILGPVITEKSTLISEYNQVIFRVPLTATKPEIKAAVEGLFDVKVEAVNTIRVKGKTKRFKGIMGRRNDTKKAMVRLAEGQSIDVTTGV</sequence>
<keyword evidence="4 6" id="KW-0689">Ribosomal protein</keyword>